<dbReference type="GO" id="GO:0045893">
    <property type="term" value="P:positive regulation of DNA-templated transcription"/>
    <property type="evidence" value="ECO:0007669"/>
    <property type="project" value="UniProtKB-ARBA"/>
</dbReference>
<evidence type="ECO:0000256" key="1">
    <source>
        <dbReference type="ARBA" id="ARBA00004123"/>
    </source>
</evidence>
<evidence type="ECO:0000256" key="3">
    <source>
        <dbReference type="ARBA" id="ARBA00022737"/>
    </source>
</evidence>
<feature type="non-terminal residue" evidence="10">
    <location>
        <position position="1"/>
    </location>
</feature>
<evidence type="ECO:0000256" key="6">
    <source>
        <dbReference type="ARBA" id="ARBA00023242"/>
    </source>
</evidence>
<evidence type="ECO:0000256" key="2">
    <source>
        <dbReference type="ARBA" id="ARBA00022723"/>
    </source>
</evidence>
<dbReference type="PANTHER" id="PTHR24394:SF44">
    <property type="entry name" value="ZINC FINGER PROTEIN 271-LIKE"/>
    <property type="match status" value="1"/>
</dbReference>
<dbReference type="AlphaFoldDB" id="A0AAV5V5M0"/>
<dbReference type="GO" id="GO:0005634">
    <property type="term" value="C:nucleus"/>
    <property type="evidence" value="ECO:0007669"/>
    <property type="project" value="UniProtKB-SubCell"/>
</dbReference>
<evidence type="ECO:0000256" key="5">
    <source>
        <dbReference type="ARBA" id="ARBA00022833"/>
    </source>
</evidence>
<evidence type="ECO:0000256" key="4">
    <source>
        <dbReference type="ARBA" id="ARBA00022771"/>
    </source>
</evidence>
<feature type="domain" description="C2H2-type" evidence="9">
    <location>
        <begin position="32"/>
        <end position="59"/>
    </location>
</feature>
<proteinExistence type="predicted"/>
<evidence type="ECO:0000313" key="11">
    <source>
        <dbReference type="Proteomes" id="UP001432322"/>
    </source>
</evidence>
<reference evidence="10" key="1">
    <citation type="submission" date="2023-10" db="EMBL/GenBank/DDBJ databases">
        <title>Genome assembly of Pristionchus species.</title>
        <authorList>
            <person name="Yoshida K."/>
            <person name="Sommer R.J."/>
        </authorList>
    </citation>
    <scope>NUCLEOTIDE SEQUENCE</scope>
    <source>
        <strain evidence="10">RS5133</strain>
    </source>
</reference>
<protein>
    <recommendedName>
        <fullName evidence="9">C2H2-type domain-containing protein</fullName>
    </recommendedName>
</protein>
<evidence type="ECO:0000313" key="10">
    <source>
        <dbReference type="EMBL" id="GMT13140.1"/>
    </source>
</evidence>
<accession>A0AAV5V5M0</accession>
<sequence>FALEDELKEHLIHHAEQTNNDSDDDERVGDAYKCTHCLMKLQSSYSLERHMRIHTGDRPFVCDHCGRSFSRVDELKLHKLKHTGQRPVPRTPMIAASPPEVVIARPPSTESP</sequence>
<dbReference type="FunFam" id="3.30.160.60:FF:001732">
    <property type="entry name" value="Zgc:162936"/>
    <property type="match status" value="1"/>
</dbReference>
<feature type="domain" description="C2H2-type" evidence="9">
    <location>
        <begin position="60"/>
        <end position="87"/>
    </location>
</feature>
<evidence type="ECO:0000259" key="9">
    <source>
        <dbReference type="PROSITE" id="PS50157"/>
    </source>
</evidence>
<keyword evidence="11" id="KW-1185">Reference proteome</keyword>
<keyword evidence="4 7" id="KW-0863">Zinc-finger</keyword>
<dbReference type="PROSITE" id="PS00028">
    <property type="entry name" value="ZINC_FINGER_C2H2_1"/>
    <property type="match status" value="2"/>
</dbReference>
<dbReference type="GO" id="GO:0043565">
    <property type="term" value="F:sequence-specific DNA binding"/>
    <property type="evidence" value="ECO:0007669"/>
    <property type="project" value="UniProtKB-ARBA"/>
</dbReference>
<evidence type="ECO:0000256" key="8">
    <source>
        <dbReference type="SAM" id="MobiDB-lite"/>
    </source>
</evidence>
<dbReference type="SUPFAM" id="SSF57667">
    <property type="entry name" value="beta-beta-alpha zinc fingers"/>
    <property type="match status" value="1"/>
</dbReference>
<dbReference type="PROSITE" id="PS50157">
    <property type="entry name" value="ZINC_FINGER_C2H2_2"/>
    <property type="match status" value="2"/>
</dbReference>
<name>A0AAV5V5M0_9BILA</name>
<dbReference type="PANTHER" id="PTHR24394">
    <property type="entry name" value="ZINC FINGER PROTEIN"/>
    <property type="match status" value="1"/>
</dbReference>
<keyword evidence="2" id="KW-0479">Metal-binding</keyword>
<dbReference type="GO" id="GO:0008270">
    <property type="term" value="F:zinc ion binding"/>
    <property type="evidence" value="ECO:0007669"/>
    <property type="project" value="UniProtKB-KW"/>
</dbReference>
<keyword evidence="6" id="KW-0539">Nucleus</keyword>
<keyword evidence="5" id="KW-0862">Zinc</keyword>
<dbReference type="InterPro" id="IPR036236">
    <property type="entry name" value="Znf_C2H2_sf"/>
</dbReference>
<dbReference type="Gene3D" id="3.30.160.60">
    <property type="entry name" value="Classic Zinc Finger"/>
    <property type="match status" value="2"/>
</dbReference>
<comment type="subcellular location">
    <subcellularLocation>
        <location evidence="1">Nucleus</location>
    </subcellularLocation>
</comment>
<feature type="region of interest" description="Disordered" evidence="8">
    <location>
        <begin position="81"/>
        <end position="112"/>
    </location>
</feature>
<dbReference type="InterPro" id="IPR013087">
    <property type="entry name" value="Znf_C2H2_type"/>
</dbReference>
<evidence type="ECO:0000256" key="7">
    <source>
        <dbReference type="PROSITE-ProRule" id="PRU00042"/>
    </source>
</evidence>
<dbReference type="EMBL" id="BTSY01000002">
    <property type="protein sequence ID" value="GMT13140.1"/>
    <property type="molecule type" value="Genomic_DNA"/>
</dbReference>
<dbReference type="SMART" id="SM00355">
    <property type="entry name" value="ZnF_C2H2"/>
    <property type="match status" value="2"/>
</dbReference>
<organism evidence="10 11">
    <name type="scientific">Pristionchus fissidentatus</name>
    <dbReference type="NCBI Taxonomy" id="1538716"/>
    <lineage>
        <taxon>Eukaryota</taxon>
        <taxon>Metazoa</taxon>
        <taxon>Ecdysozoa</taxon>
        <taxon>Nematoda</taxon>
        <taxon>Chromadorea</taxon>
        <taxon>Rhabditida</taxon>
        <taxon>Rhabditina</taxon>
        <taxon>Diplogasteromorpha</taxon>
        <taxon>Diplogasteroidea</taxon>
        <taxon>Neodiplogasteridae</taxon>
        <taxon>Pristionchus</taxon>
    </lineage>
</organism>
<gene>
    <name evidence="10" type="ORF">PFISCL1PPCAC_4437</name>
</gene>
<dbReference type="GO" id="GO:0000981">
    <property type="term" value="F:DNA-binding transcription factor activity, RNA polymerase II-specific"/>
    <property type="evidence" value="ECO:0007669"/>
    <property type="project" value="TreeGrafter"/>
</dbReference>
<dbReference type="GO" id="GO:0005694">
    <property type="term" value="C:chromosome"/>
    <property type="evidence" value="ECO:0007669"/>
    <property type="project" value="UniProtKB-ARBA"/>
</dbReference>
<comment type="caution">
    <text evidence="10">The sequence shown here is derived from an EMBL/GenBank/DDBJ whole genome shotgun (WGS) entry which is preliminary data.</text>
</comment>
<dbReference type="Proteomes" id="UP001432322">
    <property type="component" value="Unassembled WGS sequence"/>
</dbReference>
<dbReference type="Pfam" id="PF13465">
    <property type="entry name" value="zf-H2C2_2"/>
    <property type="match status" value="1"/>
</dbReference>
<keyword evidence="3" id="KW-0677">Repeat</keyword>